<dbReference type="AlphaFoldDB" id="A0A3L6QRS2"/>
<organism evidence="2 3">
    <name type="scientific">Panicum miliaceum</name>
    <name type="common">Proso millet</name>
    <name type="synonym">Broomcorn millet</name>
    <dbReference type="NCBI Taxonomy" id="4540"/>
    <lineage>
        <taxon>Eukaryota</taxon>
        <taxon>Viridiplantae</taxon>
        <taxon>Streptophyta</taxon>
        <taxon>Embryophyta</taxon>
        <taxon>Tracheophyta</taxon>
        <taxon>Spermatophyta</taxon>
        <taxon>Magnoliopsida</taxon>
        <taxon>Liliopsida</taxon>
        <taxon>Poales</taxon>
        <taxon>Poaceae</taxon>
        <taxon>PACMAD clade</taxon>
        <taxon>Panicoideae</taxon>
        <taxon>Panicodae</taxon>
        <taxon>Paniceae</taxon>
        <taxon>Panicinae</taxon>
        <taxon>Panicum</taxon>
        <taxon>Panicum sect. Panicum</taxon>
    </lineage>
</organism>
<evidence type="ECO:0000313" key="3">
    <source>
        <dbReference type="Proteomes" id="UP000275267"/>
    </source>
</evidence>
<dbReference type="Proteomes" id="UP000275267">
    <property type="component" value="Unassembled WGS sequence"/>
</dbReference>
<gene>
    <name evidence="2" type="ORF">C2845_PM04G12660</name>
</gene>
<proteinExistence type="predicted"/>
<reference evidence="3" key="1">
    <citation type="journal article" date="2019" name="Nat. Commun.">
        <title>The genome of broomcorn millet.</title>
        <authorList>
            <person name="Zou C."/>
            <person name="Miki D."/>
            <person name="Li D."/>
            <person name="Tang Q."/>
            <person name="Xiao L."/>
            <person name="Rajput S."/>
            <person name="Deng P."/>
            <person name="Jia W."/>
            <person name="Huang R."/>
            <person name="Zhang M."/>
            <person name="Sun Y."/>
            <person name="Hu J."/>
            <person name="Fu X."/>
            <person name="Schnable P.S."/>
            <person name="Li F."/>
            <person name="Zhang H."/>
            <person name="Feng B."/>
            <person name="Zhu X."/>
            <person name="Liu R."/>
            <person name="Schnable J.C."/>
            <person name="Zhu J.-K."/>
            <person name="Zhang H."/>
        </authorList>
    </citation>
    <scope>NUCLEOTIDE SEQUENCE [LARGE SCALE GENOMIC DNA]</scope>
</reference>
<name>A0A3L6QRS2_PANMI</name>
<accession>A0A3L6QRS2</accession>
<sequence length="158" mass="16290">MSRPQTMSVFLGIAVLAALVLTSEGRIPRKDLGIDIGGGGGGGIGIEIGTGINLGIGGGVPGPVLLQVQAHQRDPVPNQVLALVRDQGLVIVKGKVQEVAPVKDRAMAKVTALVAAKAQAKDPDPAMARAMARVMGPAKDPDTVKDTARVQEEDMEMV</sequence>
<dbReference type="EMBL" id="PQIB02000011">
    <property type="protein sequence ID" value="RLM86532.1"/>
    <property type="molecule type" value="Genomic_DNA"/>
</dbReference>
<dbReference type="OrthoDB" id="696893at2759"/>
<keyword evidence="1" id="KW-0732">Signal</keyword>
<feature type="chain" id="PRO_5018208370" evidence="1">
    <location>
        <begin position="26"/>
        <end position="158"/>
    </location>
</feature>
<feature type="signal peptide" evidence="1">
    <location>
        <begin position="1"/>
        <end position="25"/>
    </location>
</feature>
<evidence type="ECO:0000313" key="2">
    <source>
        <dbReference type="EMBL" id="RLM86532.1"/>
    </source>
</evidence>
<protein>
    <submittedName>
        <fullName evidence="2">Uncharacterized protein</fullName>
    </submittedName>
</protein>
<keyword evidence="3" id="KW-1185">Reference proteome</keyword>
<comment type="caution">
    <text evidence="2">The sequence shown here is derived from an EMBL/GenBank/DDBJ whole genome shotgun (WGS) entry which is preliminary data.</text>
</comment>
<evidence type="ECO:0000256" key="1">
    <source>
        <dbReference type="SAM" id="SignalP"/>
    </source>
</evidence>